<dbReference type="SMART" id="SM00283">
    <property type="entry name" value="MA"/>
    <property type="match status" value="1"/>
</dbReference>
<evidence type="ECO:0000256" key="2">
    <source>
        <dbReference type="PROSITE-ProRule" id="PRU00284"/>
    </source>
</evidence>
<feature type="domain" description="Methyl-accepting transducer" evidence="4">
    <location>
        <begin position="155"/>
        <end position="394"/>
    </location>
</feature>
<evidence type="ECO:0000256" key="3">
    <source>
        <dbReference type="SAM" id="Phobius"/>
    </source>
</evidence>
<proteinExistence type="predicted"/>
<name>A0A6S6QVS7_9HYPH</name>
<evidence type="ECO:0000313" key="6">
    <source>
        <dbReference type="Proteomes" id="UP000515317"/>
    </source>
</evidence>
<keyword evidence="3" id="KW-0472">Membrane</keyword>
<dbReference type="Pfam" id="PF00015">
    <property type="entry name" value="MCPsignal"/>
    <property type="match status" value="1"/>
</dbReference>
<keyword evidence="6" id="KW-1185">Reference proteome</keyword>
<dbReference type="SUPFAM" id="SSF58104">
    <property type="entry name" value="Methyl-accepting chemotaxis protein (MCP) signaling domain"/>
    <property type="match status" value="1"/>
</dbReference>
<sequence>MGIKTKLIGTLCVPGVTAFAALVYAVMTLQSGQALAPEEFAALGTTTLAISCGAVLLALGGAAFIAIKTVGQPIAVIADALDRTAANDLSFPLPDTLVDDEFGKCWTAVAIFRDWRADSARLRAERNAAENHGDEERRNHMTALAAEFEAAVGSVIAKVSKASERLVGSSEALMTNAVGTTEKSIAAASAAEQTYVNVQSVASASEELSASFREIGMQIGHAAKLISTTADKVDSSDNDVQELSQSAQRVNAIVGIIRDIAEQTNLLALNATIEAARAGEAGRGFAVVANEVKALANQTAKATQDIEVHIGSIQQATTRTVSSIQDIGAKVRELNEVATVIAGATEEQGTVSQEIARNVAEAATGTGEVSKNVLGVKEASDITDDAAGDVLKLSQELASQSSELRGQVDKLLGTMRAA</sequence>
<dbReference type="GO" id="GO:0016020">
    <property type="term" value="C:membrane"/>
    <property type="evidence" value="ECO:0007669"/>
    <property type="project" value="InterPro"/>
</dbReference>
<organism evidence="5 6">
    <name type="scientific">Terrihabitans soli</name>
    <dbReference type="NCBI Taxonomy" id="708113"/>
    <lineage>
        <taxon>Bacteria</taxon>
        <taxon>Pseudomonadati</taxon>
        <taxon>Pseudomonadota</taxon>
        <taxon>Alphaproteobacteria</taxon>
        <taxon>Hyphomicrobiales</taxon>
        <taxon>Terrihabitans</taxon>
    </lineage>
</organism>
<evidence type="ECO:0000259" key="4">
    <source>
        <dbReference type="PROSITE" id="PS50111"/>
    </source>
</evidence>
<dbReference type="GO" id="GO:0007165">
    <property type="term" value="P:signal transduction"/>
    <property type="evidence" value="ECO:0007669"/>
    <property type="project" value="UniProtKB-KW"/>
</dbReference>
<dbReference type="KEGG" id="tso:IZ6_27820"/>
<dbReference type="PANTHER" id="PTHR32089:SF112">
    <property type="entry name" value="LYSOZYME-LIKE PROTEIN-RELATED"/>
    <property type="match status" value="1"/>
</dbReference>
<dbReference type="Gene3D" id="1.10.287.950">
    <property type="entry name" value="Methyl-accepting chemotaxis protein"/>
    <property type="match status" value="1"/>
</dbReference>
<reference evidence="5 6" key="1">
    <citation type="submission" date="2020-08" db="EMBL/GenBank/DDBJ databases">
        <title>Genome sequence of Rhizobiales bacterium strain IZ6.</title>
        <authorList>
            <person name="Nakai R."/>
            <person name="Naganuma T."/>
        </authorList>
    </citation>
    <scope>NUCLEOTIDE SEQUENCE [LARGE SCALE GENOMIC DNA]</scope>
    <source>
        <strain evidence="5 6">IZ6</strain>
    </source>
</reference>
<dbReference type="InterPro" id="IPR004089">
    <property type="entry name" value="MCPsignal_dom"/>
</dbReference>
<feature type="transmembrane region" description="Helical" evidence="3">
    <location>
        <begin position="7"/>
        <end position="27"/>
    </location>
</feature>
<gene>
    <name evidence="5" type="ORF">IZ6_27820</name>
</gene>
<dbReference type="Gene3D" id="6.10.340.10">
    <property type="match status" value="1"/>
</dbReference>
<feature type="transmembrane region" description="Helical" evidence="3">
    <location>
        <begin position="47"/>
        <end position="67"/>
    </location>
</feature>
<evidence type="ECO:0000256" key="1">
    <source>
        <dbReference type="ARBA" id="ARBA00023224"/>
    </source>
</evidence>
<dbReference type="EMBL" id="AP023361">
    <property type="protein sequence ID" value="BCJ92047.1"/>
    <property type="molecule type" value="Genomic_DNA"/>
</dbReference>
<keyword evidence="3" id="KW-1133">Transmembrane helix</keyword>
<protein>
    <recommendedName>
        <fullName evidence="4">Methyl-accepting transducer domain-containing protein</fullName>
    </recommendedName>
</protein>
<keyword evidence="3" id="KW-0812">Transmembrane</keyword>
<keyword evidence="1 2" id="KW-0807">Transducer</keyword>
<dbReference type="Proteomes" id="UP000515317">
    <property type="component" value="Chromosome"/>
</dbReference>
<dbReference type="PROSITE" id="PS50111">
    <property type="entry name" value="CHEMOTAXIS_TRANSDUC_2"/>
    <property type="match status" value="1"/>
</dbReference>
<dbReference type="RefSeq" id="WP_222875651.1">
    <property type="nucleotide sequence ID" value="NZ_AP023361.1"/>
</dbReference>
<dbReference type="AlphaFoldDB" id="A0A6S6QVS7"/>
<evidence type="ECO:0000313" key="5">
    <source>
        <dbReference type="EMBL" id="BCJ92047.1"/>
    </source>
</evidence>
<dbReference type="PANTHER" id="PTHR32089">
    <property type="entry name" value="METHYL-ACCEPTING CHEMOTAXIS PROTEIN MCPB"/>
    <property type="match status" value="1"/>
</dbReference>
<accession>A0A6S6QVS7</accession>